<dbReference type="Proteomes" id="UP001529510">
    <property type="component" value="Unassembled WGS sequence"/>
</dbReference>
<dbReference type="AlphaFoldDB" id="A0ABD0QNV8"/>
<name>A0ABD0QNV8_CIRMR</name>
<gene>
    <name evidence="2" type="ORF">M9458_014641</name>
</gene>
<proteinExistence type="predicted"/>
<dbReference type="EMBL" id="JAMKFB020000007">
    <property type="protein sequence ID" value="KAL0187542.1"/>
    <property type="molecule type" value="Genomic_DNA"/>
</dbReference>
<feature type="region of interest" description="Disordered" evidence="1">
    <location>
        <begin position="59"/>
        <end position="89"/>
    </location>
</feature>
<evidence type="ECO:0000313" key="3">
    <source>
        <dbReference type="Proteomes" id="UP001529510"/>
    </source>
</evidence>
<evidence type="ECO:0000313" key="2">
    <source>
        <dbReference type="EMBL" id="KAL0187542.1"/>
    </source>
</evidence>
<evidence type="ECO:0000256" key="1">
    <source>
        <dbReference type="SAM" id="MobiDB-lite"/>
    </source>
</evidence>
<reference evidence="2 3" key="1">
    <citation type="submission" date="2024-05" db="EMBL/GenBank/DDBJ databases">
        <title>Genome sequencing and assembly of Indian major carp, Cirrhinus mrigala (Hamilton, 1822).</title>
        <authorList>
            <person name="Mohindra V."/>
            <person name="Chowdhury L.M."/>
            <person name="Lal K."/>
            <person name="Jena J.K."/>
        </authorList>
    </citation>
    <scope>NUCLEOTIDE SEQUENCE [LARGE SCALE GENOMIC DNA]</scope>
    <source>
        <strain evidence="2">CM1030</strain>
        <tissue evidence="2">Blood</tissue>
    </source>
</reference>
<accession>A0ABD0QNV8</accession>
<protein>
    <submittedName>
        <fullName evidence="2">Uncharacterized protein</fullName>
    </submittedName>
</protein>
<organism evidence="2 3">
    <name type="scientific">Cirrhinus mrigala</name>
    <name type="common">Mrigala</name>
    <dbReference type="NCBI Taxonomy" id="683832"/>
    <lineage>
        <taxon>Eukaryota</taxon>
        <taxon>Metazoa</taxon>
        <taxon>Chordata</taxon>
        <taxon>Craniata</taxon>
        <taxon>Vertebrata</taxon>
        <taxon>Euteleostomi</taxon>
        <taxon>Actinopterygii</taxon>
        <taxon>Neopterygii</taxon>
        <taxon>Teleostei</taxon>
        <taxon>Ostariophysi</taxon>
        <taxon>Cypriniformes</taxon>
        <taxon>Cyprinidae</taxon>
        <taxon>Labeoninae</taxon>
        <taxon>Labeonini</taxon>
        <taxon>Cirrhinus</taxon>
    </lineage>
</organism>
<sequence length="303" mass="32578">MSFFAQNISSSCWSRWINLSRTTRDCSFCWSTPSATRTTRSEDNPREDFPAFVGATLDPAPSPSSSRCTECIPEPTADGEPELTAGDEPLPHRATEQRIAVEPKLNMTSVQVCEPATNPDASVIVERSSTHCNMAEGELVVDLGLFEAERGFDWGIFADLPPLLPPSSELTETATPELSPEEAYRCPPSHQLMAHPPPLWPGSPLAPPGSLVNPAPPWAVFNHPTPRDSTPPASPHPSVKLLHPSGSTLVFCLSDSTAASRIHASASVTGVISSTSTLRILPVPPFLRLCQAPPSLRLHLGLL</sequence>
<comment type="caution">
    <text evidence="2">The sequence shown here is derived from an EMBL/GenBank/DDBJ whole genome shotgun (WGS) entry which is preliminary data.</text>
</comment>
<feature type="non-terminal residue" evidence="2">
    <location>
        <position position="303"/>
    </location>
</feature>
<keyword evidence="3" id="KW-1185">Reference proteome</keyword>